<name>A0A4Y7RUZ2_9FIRM</name>
<dbReference type="SUPFAM" id="SSF52922">
    <property type="entry name" value="TK C-terminal domain-like"/>
    <property type="match status" value="1"/>
</dbReference>
<dbReference type="InterPro" id="IPR033412">
    <property type="entry name" value="PFOR_II"/>
</dbReference>
<evidence type="ECO:0000259" key="2">
    <source>
        <dbReference type="Pfam" id="PF01855"/>
    </source>
</evidence>
<dbReference type="FunFam" id="3.40.50.970:FF:000022">
    <property type="entry name" value="2-oxoglutarate ferredoxin oxidoreductase alpha subunit"/>
    <property type="match status" value="1"/>
</dbReference>
<dbReference type="Gene3D" id="3.40.50.920">
    <property type="match status" value="1"/>
</dbReference>
<dbReference type="SUPFAM" id="SSF52518">
    <property type="entry name" value="Thiamin diphosphate-binding fold (THDP-binding)"/>
    <property type="match status" value="1"/>
</dbReference>
<dbReference type="Proteomes" id="UP000297597">
    <property type="component" value="Unassembled WGS sequence"/>
</dbReference>
<dbReference type="GO" id="GO:0047553">
    <property type="term" value="F:2-oxoglutarate synthase activity"/>
    <property type="evidence" value="ECO:0007669"/>
    <property type="project" value="UniProtKB-EC"/>
</dbReference>
<dbReference type="InterPro" id="IPR029061">
    <property type="entry name" value="THDP-binding"/>
</dbReference>
<dbReference type="EC" id="1.2.7.3" evidence="4"/>
<feature type="domain" description="Pyruvate flavodoxin/ferredoxin oxidoreductase pyrimidine binding" evidence="2">
    <location>
        <begin position="19"/>
        <end position="251"/>
    </location>
</feature>
<dbReference type="RefSeq" id="WP_134212637.1">
    <property type="nucleotide sequence ID" value="NZ_QFFZ01000005.1"/>
</dbReference>
<keyword evidence="5" id="KW-1185">Reference proteome</keyword>
<proteinExistence type="predicted"/>
<dbReference type="InterPro" id="IPR009014">
    <property type="entry name" value="Transketo_C/PFOR_II"/>
</dbReference>
<dbReference type="InterPro" id="IPR002880">
    <property type="entry name" value="Pyrv_Fd/Flavodoxin_OxRdtase_N"/>
</dbReference>
<reference evidence="4 5" key="1">
    <citation type="journal article" date="2018" name="Environ. Microbiol.">
        <title>Novel energy conservation strategies and behaviour of Pelotomaculum schinkii driving syntrophic propionate catabolism.</title>
        <authorList>
            <person name="Hidalgo-Ahumada C.A.P."/>
            <person name="Nobu M.K."/>
            <person name="Narihiro T."/>
            <person name="Tamaki H."/>
            <person name="Liu W.T."/>
            <person name="Kamagata Y."/>
            <person name="Stams A.J.M."/>
            <person name="Imachi H."/>
            <person name="Sousa D.Z."/>
        </authorList>
    </citation>
    <scope>NUCLEOTIDE SEQUENCE [LARGE SCALE GENOMIC DNA]</scope>
    <source>
        <strain evidence="4 5">MGP</strain>
    </source>
</reference>
<gene>
    <name evidence="4" type="primary">korA_1</name>
    <name evidence="4" type="ORF">Pmgp_00761</name>
</gene>
<dbReference type="AlphaFoldDB" id="A0A4Y7RUZ2"/>
<dbReference type="PANTHER" id="PTHR43088">
    <property type="entry name" value="SUBUNIT OF PYRUVATE:FLAVODOXIN OXIDOREDUCTASE-RELATED"/>
    <property type="match status" value="1"/>
</dbReference>
<dbReference type="PANTHER" id="PTHR43088:SF1">
    <property type="entry name" value="SUBUNIT OF PYRUVATE:FLAVODOXIN OXIDOREDUCTASE"/>
    <property type="match status" value="1"/>
</dbReference>
<protein>
    <submittedName>
        <fullName evidence="4">2-oxoglutarate oxidoreductase subunit KorA</fullName>
        <ecNumber evidence="4">1.2.7.3</ecNumber>
    </submittedName>
</protein>
<feature type="domain" description="Pyruvate:ferredoxin oxidoreductase core" evidence="3">
    <location>
        <begin position="278"/>
        <end position="372"/>
    </location>
</feature>
<accession>A0A4Y7RUZ2</accession>
<dbReference type="NCBIfam" id="NF006412">
    <property type="entry name" value="PRK08659.1"/>
    <property type="match status" value="1"/>
</dbReference>
<evidence type="ECO:0000313" key="5">
    <source>
        <dbReference type="Proteomes" id="UP000297597"/>
    </source>
</evidence>
<dbReference type="Pfam" id="PF17147">
    <property type="entry name" value="PFOR_II"/>
    <property type="match status" value="1"/>
</dbReference>
<evidence type="ECO:0000256" key="1">
    <source>
        <dbReference type="ARBA" id="ARBA00023002"/>
    </source>
</evidence>
<keyword evidence="1 4" id="KW-0560">Oxidoreductase</keyword>
<dbReference type="EMBL" id="QFFZ01000005">
    <property type="protein sequence ID" value="TEB12785.1"/>
    <property type="molecule type" value="Genomic_DNA"/>
</dbReference>
<comment type="caution">
    <text evidence="4">The sequence shown here is derived from an EMBL/GenBank/DDBJ whole genome shotgun (WGS) entry which is preliminary data.</text>
</comment>
<dbReference type="OrthoDB" id="9794954at2"/>
<dbReference type="InterPro" id="IPR052368">
    <property type="entry name" value="2-oxoacid_oxidoreductase"/>
</dbReference>
<dbReference type="Pfam" id="PF01855">
    <property type="entry name" value="POR_N"/>
    <property type="match status" value="1"/>
</dbReference>
<evidence type="ECO:0000313" key="4">
    <source>
        <dbReference type="EMBL" id="TEB12785.1"/>
    </source>
</evidence>
<dbReference type="Gene3D" id="3.40.50.970">
    <property type="match status" value="1"/>
</dbReference>
<evidence type="ECO:0000259" key="3">
    <source>
        <dbReference type="Pfam" id="PF17147"/>
    </source>
</evidence>
<sequence length="380" mass="41151">MNNVVPLTRLMQGNEAIAEGALAAGARFFAGYPITPSTEIAEILAEKLPAVGGKFIQMEDEIASMAAIIGASLAGLKSITATSGPGFSLKQENLGFAAITEVPCVVVNVQRYGPSTGIPTASAQGDIMQARWGTHGDHPAIALSPASVQEAFSLTVQAFNLAERFRTPVILLADEVIGHMRERFVMPDASDINVIDRKKPPAGLTRYYPYKPDEDGVPPMANFCEGYRYHVTGLVHDESGGPTTKADQAERLIKRLNDKIMDHLDEITMTESLMTEDAEIIIVACGAVSRSARRAVKQARKEGIKAGLFRLISVWPFPDKEIKALSRQARSIIVPEMNLGQLIGEVERVVRSETKVSGINRVTGEMITPDEILNAIKSEI</sequence>
<organism evidence="4 5">
    <name type="scientific">Pelotomaculum propionicicum</name>
    <dbReference type="NCBI Taxonomy" id="258475"/>
    <lineage>
        <taxon>Bacteria</taxon>
        <taxon>Bacillati</taxon>
        <taxon>Bacillota</taxon>
        <taxon>Clostridia</taxon>
        <taxon>Eubacteriales</taxon>
        <taxon>Desulfotomaculaceae</taxon>
        <taxon>Pelotomaculum</taxon>
    </lineage>
</organism>
<dbReference type="FunFam" id="3.40.50.920:FF:000013">
    <property type="entry name" value="Ferredoxin oxidoreductase alpha subunit"/>
    <property type="match status" value="1"/>
</dbReference>
<dbReference type="CDD" id="cd07034">
    <property type="entry name" value="TPP_PYR_PFOR_IOR-alpha_like"/>
    <property type="match status" value="1"/>
</dbReference>